<comment type="pathway">
    <text evidence="1 8">Amino-acid biosynthesis; L-tryptophan biosynthesis; L-tryptophan from chorismate: step 5/5.</text>
</comment>
<evidence type="ECO:0000256" key="6">
    <source>
        <dbReference type="ARBA" id="ARBA00023239"/>
    </source>
</evidence>
<dbReference type="Proteomes" id="UP000642509">
    <property type="component" value="Unassembled WGS sequence"/>
</dbReference>
<gene>
    <name evidence="8 11" type="primary">trpA</name>
    <name evidence="11" type="ORF">GCM10010977_26200</name>
</gene>
<dbReference type="PROSITE" id="PS00167">
    <property type="entry name" value="TRP_SYNTHASE_ALPHA"/>
    <property type="match status" value="1"/>
</dbReference>
<evidence type="ECO:0000256" key="8">
    <source>
        <dbReference type="HAMAP-Rule" id="MF_00131"/>
    </source>
</evidence>
<feature type="active site" description="Proton acceptor" evidence="8">
    <location>
        <position position="87"/>
    </location>
</feature>
<evidence type="ECO:0000256" key="4">
    <source>
        <dbReference type="ARBA" id="ARBA00022822"/>
    </source>
</evidence>
<reference evidence="12" key="1">
    <citation type="journal article" date="2019" name="Int. J. Syst. Evol. Microbiol.">
        <title>The Global Catalogue of Microorganisms (GCM) 10K type strain sequencing project: providing services to taxonomists for standard genome sequencing and annotation.</title>
        <authorList>
            <consortium name="The Broad Institute Genomics Platform"/>
            <consortium name="The Broad Institute Genome Sequencing Center for Infectious Disease"/>
            <person name="Wu L."/>
            <person name="Ma J."/>
        </authorList>
    </citation>
    <scope>NUCLEOTIDE SEQUENCE [LARGE SCALE GENOMIC DNA]</scope>
    <source>
        <strain evidence="12">CGMCC 1.7064</strain>
    </source>
</reference>
<dbReference type="PANTHER" id="PTHR43406">
    <property type="entry name" value="TRYPTOPHAN SYNTHASE, ALPHA CHAIN"/>
    <property type="match status" value="1"/>
</dbReference>
<accession>A0ABQ2M7M7</accession>
<dbReference type="PANTHER" id="PTHR43406:SF1">
    <property type="entry name" value="TRYPTOPHAN SYNTHASE ALPHA CHAIN, CHLOROPLASTIC"/>
    <property type="match status" value="1"/>
</dbReference>
<keyword evidence="5 8" id="KW-0057">Aromatic amino acid biosynthesis</keyword>
<dbReference type="EC" id="4.2.1.20" evidence="8"/>
<dbReference type="NCBIfam" id="TIGR00262">
    <property type="entry name" value="trpA"/>
    <property type="match status" value="1"/>
</dbReference>
<dbReference type="RefSeq" id="WP_188806617.1">
    <property type="nucleotide sequence ID" value="NZ_BAAAOU010000007.1"/>
</dbReference>
<evidence type="ECO:0000313" key="12">
    <source>
        <dbReference type="Proteomes" id="UP000642509"/>
    </source>
</evidence>
<evidence type="ECO:0000256" key="1">
    <source>
        <dbReference type="ARBA" id="ARBA00004733"/>
    </source>
</evidence>
<dbReference type="Gene3D" id="3.20.20.70">
    <property type="entry name" value="Aldolase class I"/>
    <property type="match status" value="1"/>
</dbReference>
<name>A0ABQ2M7M7_9MICC</name>
<organism evidence="11 12">
    <name type="scientific">Citricoccus zhacaiensis</name>
    <dbReference type="NCBI Taxonomy" id="489142"/>
    <lineage>
        <taxon>Bacteria</taxon>
        <taxon>Bacillati</taxon>
        <taxon>Actinomycetota</taxon>
        <taxon>Actinomycetes</taxon>
        <taxon>Micrococcales</taxon>
        <taxon>Micrococcaceae</taxon>
        <taxon>Citricoccus</taxon>
    </lineage>
</organism>
<feature type="region of interest" description="Disordered" evidence="10">
    <location>
        <begin position="1"/>
        <end position="27"/>
    </location>
</feature>
<evidence type="ECO:0000256" key="9">
    <source>
        <dbReference type="RuleBase" id="RU003662"/>
    </source>
</evidence>
<proteinExistence type="inferred from homology"/>
<keyword evidence="12" id="KW-1185">Reference proteome</keyword>
<dbReference type="CDD" id="cd04724">
    <property type="entry name" value="Tryptophan_synthase_alpha"/>
    <property type="match status" value="1"/>
</dbReference>
<dbReference type="InterPro" id="IPR011060">
    <property type="entry name" value="RibuloseP-bd_barrel"/>
</dbReference>
<evidence type="ECO:0000256" key="10">
    <source>
        <dbReference type="SAM" id="MobiDB-lite"/>
    </source>
</evidence>
<feature type="compositionally biased region" description="Low complexity" evidence="10">
    <location>
        <begin position="1"/>
        <end position="21"/>
    </location>
</feature>
<dbReference type="HAMAP" id="MF_00131">
    <property type="entry name" value="Trp_synth_alpha"/>
    <property type="match status" value="1"/>
</dbReference>
<evidence type="ECO:0000256" key="7">
    <source>
        <dbReference type="ARBA" id="ARBA00049047"/>
    </source>
</evidence>
<dbReference type="InterPro" id="IPR013785">
    <property type="entry name" value="Aldolase_TIM"/>
</dbReference>
<comment type="catalytic activity">
    <reaction evidence="7 8">
        <text>(1S,2R)-1-C-(indol-3-yl)glycerol 3-phosphate + L-serine = D-glyceraldehyde 3-phosphate + L-tryptophan + H2O</text>
        <dbReference type="Rhea" id="RHEA:10532"/>
        <dbReference type="ChEBI" id="CHEBI:15377"/>
        <dbReference type="ChEBI" id="CHEBI:33384"/>
        <dbReference type="ChEBI" id="CHEBI:57912"/>
        <dbReference type="ChEBI" id="CHEBI:58866"/>
        <dbReference type="ChEBI" id="CHEBI:59776"/>
        <dbReference type="EC" id="4.2.1.20"/>
    </reaction>
</comment>
<evidence type="ECO:0000256" key="5">
    <source>
        <dbReference type="ARBA" id="ARBA00023141"/>
    </source>
</evidence>
<dbReference type="SUPFAM" id="SSF51366">
    <property type="entry name" value="Ribulose-phoshate binding barrel"/>
    <property type="match status" value="1"/>
</dbReference>
<protein>
    <recommendedName>
        <fullName evidence="8">Tryptophan synthase alpha chain</fullName>
        <ecNumber evidence="8">4.2.1.20</ecNumber>
    </recommendedName>
</protein>
<evidence type="ECO:0000256" key="2">
    <source>
        <dbReference type="ARBA" id="ARBA00011270"/>
    </source>
</evidence>
<keyword evidence="3 8" id="KW-0028">Amino-acid biosynthesis</keyword>
<dbReference type="EMBL" id="BMLQ01000008">
    <property type="protein sequence ID" value="GGO47890.1"/>
    <property type="molecule type" value="Genomic_DNA"/>
</dbReference>
<dbReference type="InterPro" id="IPR002028">
    <property type="entry name" value="Trp_synthase_suA"/>
</dbReference>
<dbReference type="InterPro" id="IPR018204">
    <property type="entry name" value="Trp_synthase_alpha_AS"/>
</dbReference>
<sequence length="293" mass="30323">MTEQNTGQETGQQSGQNTEQQVETPAIRSLTSESIEAARDAGRTAFIGYLPAGFPTVEDSIEAAVALGNNGADVIEIGIPYSDPVMDGPVIQAATSQVLADGFRIDAVFDIIRAVTQRTDAAVVVMTYWNIVDRMGVETFARRLAEAGGAGIVTPDLVPEEAGAWFEASDRYGLDRIFLTAPSSTDERVELITESSRGFVYGVSVMGVTGARSEVSTAAENVVARAHAAGAPRVAVGLGISKPEHIREIGAYADGAIVGTALVAALRDGGPAAVGTLAAELATGAVKNSRGDA</sequence>
<evidence type="ECO:0000256" key="3">
    <source>
        <dbReference type="ARBA" id="ARBA00022605"/>
    </source>
</evidence>
<feature type="active site" description="Proton acceptor" evidence="8">
    <location>
        <position position="76"/>
    </location>
</feature>
<comment type="function">
    <text evidence="8">The alpha subunit is responsible for the aldol cleavage of indoleglycerol phosphate to indole and glyceraldehyde 3-phosphate.</text>
</comment>
<evidence type="ECO:0000313" key="11">
    <source>
        <dbReference type="EMBL" id="GGO47890.1"/>
    </source>
</evidence>
<keyword evidence="4 8" id="KW-0822">Tryptophan biosynthesis</keyword>
<comment type="similarity">
    <text evidence="8 9">Belongs to the TrpA family.</text>
</comment>
<dbReference type="Pfam" id="PF00290">
    <property type="entry name" value="Trp_syntA"/>
    <property type="match status" value="1"/>
</dbReference>
<keyword evidence="6 8" id="KW-0456">Lyase</keyword>
<comment type="caution">
    <text evidence="11">The sequence shown here is derived from an EMBL/GenBank/DDBJ whole genome shotgun (WGS) entry which is preliminary data.</text>
</comment>
<comment type="subunit">
    <text evidence="2 8">Tetramer of two alpha and two beta chains.</text>
</comment>